<keyword evidence="1" id="KW-0175">Coiled coil</keyword>
<dbReference type="GeneID" id="110247473"/>
<dbReference type="OrthoDB" id="10030336at2759"/>
<dbReference type="AlphaFoldDB" id="A0A913XUY0"/>
<evidence type="ECO:0000256" key="2">
    <source>
        <dbReference type="SAM" id="MobiDB-lite"/>
    </source>
</evidence>
<sequence>MPGKLRRHTYDLVEETYDSKVPVHNEAAFEHGIRFQVKYIGTREIPKPSSRAEIVASMRRIRYDNKIQGTKKQVATIVVGLEGLKVIRQKPKGNIFQKRKMKEFVEVELSSYPIHKIFYVSHDSQDLQIFSYIAKDDDQFKCSVFKAISKAEAVHVVRTVGQAFEVCHKRSSTQQNESDVEKAAEDKENHNEVQGDKHGDNTASDKNDAKSTEDSSEQQTTSPETTLNSSWLTDNKDINLDSAVGLTLEQLRHIYHLKVAHFKQEAEAAMMNAKLVTDKLAAETTARTEAQRQLEAVLKQNKELISTVQQLVAQVHALHSQRHTLSTSHGLRLSSSTSSSMSSTPTLTPKHLPSGSSRKNPGESPVLPFIPPPPITPSPNHSRQNSIDSWSSSLSGAKLGTTLDTSEIELSESKRNPQPQEFLRFVFDNSNSSDVFMGAEESSSSTVTADTATESAGSTTTNENDNSGSARLEPNSI</sequence>
<dbReference type="InterPro" id="IPR051133">
    <property type="entry name" value="Adapter_Engulfment-Domain"/>
</dbReference>
<dbReference type="InterPro" id="IPR006020">
    <property type="entry name" value="PTB/PI_dom"/>
</dbReference>
<dbReference type="SUPFAM" id="SSF50729">
    <property type="entry name" value="PH domain-like"/>
    <property type="match status" value="1"/>
</dbReference>
<evidence type="ECO:0000256" key="1">
    <source>
        <dbReference type="SAM" id="Coils"/>
    </source>
</evidence>
<name>A0A913XUY0_EXADI</name>
<feature type="compositionally biased region" description="Low complexity" evidence="2">
    <location>
        <begin position="217"/>
        <end position="226"/>
    </location>
</feature>
<dbReference type="Pfam" id="PF00640">
    <property type="entry name" value="PID"/>
    <property type="match status" value="1"/>
</dbReference>
<feature type="compositionally biased region" description="Low complexity" evidence="2">
    <location>
        <begin position="439"/>
        <end position="456"/>
    </location>
</feature>
<dbReference type="OMA" id="RFLIMSH"/>
<dbReference type="PANTHER" id="PTHR11232">
    <property type="entry name" value="PHOSPHOTYROSINE INTERACTION DOMAIN-CONTAINING FAMILY MEMBER"/>
    <property type="match status" value="1"/>
</dbReference>
<organism evidence="4 5">
    <name type="scientific">Exaiptasia diaphana</name>
    <name type="common">Tropical sea anemone</name>
    <name type="synonym">Aiptasia pulchella</name>
    <dbReference type="NCBI Taxonomy" id="2652724"/>
    <lineage>
        <taxon>Eukaryota</taxon>
        <taxon>Metazoa</taxon>
        <taxon>Cnidaria</taxon>
        <taxon>Anthozoa</taxon>
        <taxon>Hexacorallia</taxon>
        <taxon>Actiniaria</taxon>
        <taxon>Aiptasiidae</taxon>
        <taxon>Exaiptasia</taxon>
    </lineage>
</organism>
<accession>A0A913XUY0</accession>
<feature type="compositionally biased region" description="Basic and acidic residues" evidence="2">
    <location>
        <begin position="179"/>
        <end position="213"/>
    </location>
</feature>
<dbReference type="Gene3D" id="2.30.29.30">
    <property type="entry name" value="Pleckstrin-homology domain (PH domain)/Phosphotyrosine-binding domain (PTB)"/>
    <property type="match status" value="1"/>
</dbReference>
<feature type="coiled-coil region" evidence="1">
    <location>
        <begin position="287"/>
        <end position="314"/>
    </location>
</feature>
<proteinExistence type="predicted"/>
<dbReference type="InterPro" id="IPR011993">
    <property type="entry name" value="PH-like_dom_sf"/>
</dbReference>
<feature type="compositionally biased region" description="Polar residues" evidence="2">
    <location>
        <begin position="380"/>
        <end position="395"/>
    </location>
</feature>
<protein>
    <recommendedName>
        <fullName evidence="3">PID domain-containing protein</fullName>
    </recommendedName>
</protein>
<evidence type="ECO:0000313" key="5">
    <source>
        <dbReference type="Proteomes" id="UP000887567"/>
    </source>
</evidence>
<dbReference type="RefSeq" id="XP_020909562.1">
    <property type="nucleotide sequence ID" value="XM_021053903.2"/>
</dbReference>
<feature type="compositionally biased region" description="Pro residues" evidence="2">
    <location>
        <begin position="368"/>
        <end position="377"/>
    </location>
</feature>
<dbReference type="Proteomes" id="UP000887567">
    <property type="component" value="Unplaced"/>
</dbReference>
<evidence type="ECO:0000259" key="3">
    <source>
        <dbReference type="PROSITE" id="PS01179"/>
    </source>
</evidence>
<dbReference type="PANTHER" id="PTHR11232:SF17">
    <property type="entry name" value="CAPON-LIKE PROTEIN"/>
    <property type="match status" value="1"/>
</dbReference>
<feature type="region of interest" description="Disordered" evidence="2">
    <location>
        <begin position="169"/>
        <end position="231"/>
    </location>
</feature>
<feature type="compositionally biased region" description="Low complexity" evidence="2">
    <location>
        <begin position="324"/>
        <end position="348"/>
    </location>
</feature>
<dbReference type="SMART" id="SM00462">
    <property type="entry name" value="PTB"/>
    <property type="match status" value="1"/>
</dbReference>
<dbReference type="EnsemblMetazoa" id="XM_021053903.2">
    <property type="protein sequence ID" value="XP_020909562.1"/>
    <property type="gene ID" value="LOC110247473"/>
</dbReference>
<reference evidence="4" key="1">
    <citation type="submission" date="2022-11" db="UniProtKB">
        <authorList>
            <consortium name="EnsemblMetazoa"/>
        </authorList>
    </citation>
    <scope>IDENTIFICATION</scope>
</reference>
<feature type="region of interest" description="Disordered" evidence="2">
    <location>
        <begin position="322"/>
        <end position="398"/>
    </location>
</feature>
<feature type="compositionally biased region" description="Polar residues" evidence="2">
    <location>
        <begin position="457"/>
        <end position="477"/>
    </location>
</feature>
<evidence type="ECO:0000313" key="4">
    <source>
        <dbReference type="EnsemblMetazoa" id="XP_020909562.1"/>
    </source>
</evidence>
<dbReference type="PROSITE" id="PS01179">
    <property type="entry name" value="PID"/>
    <property type="match status" value="1"/>
</dbReference>
<feature type="domain" description="PID" evidence="3">
    <location>
        <begin position="32"/>
        <end position="170"/>
    </location>
</feature>
<feature type="region of interest" description="Disordered" evidence="2">
    <location>
        <begin position="434"/>
        <end position="477"/>
    </location>
</feature>
<dbReference type="KEGG" id="epa:110247473"/>
<dbReference type="GO" id="GO:0050998">
    <property type="term" value="F:nitric-oxide synthase binding"/>
    <property type="evidence" value="ECO:0007669"/>
    <property type="project" value="TreeGrafter"/>
</dbReference>
<keyword evidence="5" id="KW-1185">Reference proteome</keyword>